<dbReference type="SUPFAM" id="SSF161098">
    <property type="entry name" value="MetI-like"/>
    <property type="match status" value="1"/>
</dbReference>
<accession>A0A0U5K6V3</accession>
<feature type="transmembrane region" description="Helical" evidence="12">
    <location>
        <begin position="539"/>
        <end position="560"/>
    </location>
</feature>
<evidence type="ECO:0000256" key="3">
    <source>
        <dbReference type="ARBA" id="ARBA00022475"/>
    </source>
</evidence>
<keyword evidence="2 12" id="KW-0813">Transport</keyword>
<keyword evidence="9 12" id="KW-0472">Membrane</keyword>
<comment type="subcellular location">
    <subcellularLocation>
        <location evidence="1">Cell inner membrane</location>
        <topology evidence="1">Multi-pass membrane protein</topology>
    </subcellularLocation>
    <subcellularLocation>
        <location evidence="12">Cell membrane</location>
        <topology evidence="12">Multi-pass membrane protein</topology>
    </subcellularLocation>
</comment>
<evidence type="ECO:0000313" key="15">
    <source>
        <dbReference type="Proteomes" id="UP000069902"/>
    </source>
</evidence>
<feature type="transmembrane region" description="Helical" evidence="12">
    <location>
        <begin position="78"/>
        <end position="97"/>
    </location>
</feature>
<keyword evidence="3" id="KW-1003">Cell membrane</keyword>
<dbReference type="GO" id="GO:0015031">
    <property type="term" value="P:protein transport"/>
    <property type="evidence" value="ECO:0007669"/>
    <property type="project" value="UniProtKB-KW"/>
</dbReference>
<keyword evidence="4" id="KW-0997">Cell inner membrane</keyword>
<feature type="transmembrane region" description="Helical" evidence="12">
    <location>
        <begin position="104"/>
        <end position="123"/>
    </location>
</feature>
<evidence type="ECO:0000256" key="11">
    <source>
        <dbReference type="ARBA" id="ARBA00072251"/>
    </source>
</evidence>
<evidence type="ECO:0000256" key="6">
    <source>
        <dbReference type="ARBA" id="ARBA00022856"/>
    </source>
</evidence>
<dbReference type="InterPro" id="IPR050366">
    <property type="entry name" value="BP-dependent_transpt_permease"/>
</dbReference>
<dbReference type="InterPro" id="IPR025966">
    <property type="entry name" value="OppC_N"/>
</dbReference>
<dbReference type="FunCoup" id="A0A0U5K6V3">
    <property type="interactions" value="52"/>
</dbReference>
<comment type="similarity">
    <text evidence="10">Belongs to the binding-protein-dependent transport system permease family. OppBC subfamily.</text>
</comment>
<feature type="domain" description="ABC transmembrane type-1" evidence="13">
    <location>
        <begin position="368"/>
        <end position="561"/>
    </location>
</feature>
<dbReference type="GO" id="GO:0055085">
    <property type="term" value="P:transmembrane transport"/>
    <property type="evidence" value="ECO:0007669"/>
    <property type="project" value="InterPro"/>
</dbReference>
<feature type="transmembrane region" description="Helical" evidence="12">
    <location>
        <begin position="374"/>
        <end position="396"/>
    </location>
</feature>
<evidence type="ECO:0000256" key="2">
    <source>
        <dbReference type="ARBA" id="ARBA00022448"/>
    </source>
</evidence>
<dbReference type="CDD" id="cd06261">
    <property type="entry name" value="TM_PBP2"/>
    <property type="match status" value="1"/>
</dbReference>
<dbReference type="GO" id="GO:0015833">
    <property type="term" value="P:peptide transport"/>
    <property type="evidence" value="ECO:0007669"/>
    <property type="project" value="UniProtKB-KW"/>
</dbReference>
<evidence type="ECO:0000256" key="8">
    <source>
        <dbReference type="ARBA" id="ARBA00022989"/>
    </source>
</evidence>
<dbReference type="Pfam" id="PF12911">
    <property type="entry name" value="OppC_N"/>
    <property type="match status" value="1"/>
</dbReference>
<protein>
    <recommendedName>
        <fullName evidence="11">Oligopeptide transport system permease protein OppC</fullName>
    </recommendedName>
</protein>
<dbReference type="PANTHER" id="PTHR43386:SF2">
    <property type="entry name" value="OLIGOPEPTIDE TRANSPORT SYSTEM PERMEASE PROTEIN OPPC"/>
    <property type="match status" value="1"/>
</dbReference>
<evidence type="ECO:0000256" key="9">
    <source>
        <dbReference type="ARBA" id="ARBA00023136"/>
    </source>
</evidence>
<dbReference type="EMBL" id="LN879502">
    <property type="protein sequence ID" value="CUI17899.1"/>
    <property type="molecule type" value="Genomic_DNA"/>
</dbReference>
<dbReference type="RefSeq" id="WP_059062136.1">
    <property type="nucleotide sequence ID" value="NZ_LN879502.1"/>
</dbReference>
<evidence type="ECO:0000256" key="12">
    <source>
        <dbReference type="RuleBase" id="RU363032"/>
    </source>
</evidence>
<proteinExistence type="inferred from homology"/>
<dbReference type="InParanoid" id="A0A0U5K6V3"/>
<reference evidence="15" key="1">
    <citation type="submission" date="2015-09" db="EMBL/GenBank/DDBJ databases">
        <authorList>
            <person name="Bertelli C."/>
        </authorList>
    </citation>
    <scope>NUCLEOTIDE SEQUENCE [LARGE SCALE GENOMIC DNA]</scope>
    <source>
        <strain evidence="15">KNic</strain>
    </source>
</reference>
<keyword evidence="6" id="KW-0571">Peptide transport</keyword>
<evidence type="ECO:0000256" key="7">
    <source>
        <dbReference type="ARBA" id="ARBA00022927"/>
    </source>
</evidence>
<feature type="transmembrane region" description="Helical" evidence="12">
    <location>
        <begin position="482"/>
        <end position="502"/>
    </location>
</feature>
<evidence type="ECO:0000256" key="10">
    <source>
        <dbReference type="ARBA" id="ARBA00024202"/>
    </source>
</evidence>
<dbReference type="Proteomes" id="UP000069902">
    <property type="component" value="Chromosome cPNK"/>
</dbReference>
<dbReference type="Gene3D" id="1.10.3720.10">
    <property type="entry name" value="MetI-like"/>
    <property type="match status" value="1"/>
</dbReference>
<dbReference type="PANTHER" id="PTHR43386">
    <property type="entry name" value="OLIGOPEPTIDE TRANSPORT SYSTEM PERMEASE PROTEIN APPC"/>
    <property type="match status" value="1"/>
</dbReference>
<dbReference type="GO" id="GO:0005886">
    <property type="term" value="C:plasma membrane"/>
    <property type="evidence" value="ECO:0007669"/>
    <property type="project" value="UniProtKB-SubCell"/>
</dbReference>
<dbReference type="AlphaFoldDB" id="A0A0U5K6V3"/>
<evidence type="ECO:0000313" key="14">
    <source>
        <dbReference type="EMBL" id="CUI17899.1"/>
    </source>
</evidence>
<sequence>MKHKHSSSTYWQIVWKQFSRSRLALFALAIVCLFCLVGIYAPFLASSKPLMVRFDGQWYFPLFRYLFFPGFFTKPLDLFYNLLIFTFPLFLLALITLKNHPRSCFWTLVALLSIQGLLFGMILSRTPQDPAASPELNYAKQMQIQRRLAAERQSPLLTHPLLPSWERELSYMTPYAKLNLILRYQQREAQDRRLQRFEASYVKEAQNRGKTTSLPTLWRQDLLHAEADEARQKAVIEQNQASYAKAKALYALFADQCHKSAPSDKYQPLVKCDYLMKLSQQDNESFLEAKRTVDAFEKAQAQLAYLHDRSSWLKQQASQLQFKVMPLLRPFHWEDDAGGEQALNRHISWWELTRVNRKDMVAALIFGVRVSLSVGLLSIGLALLIGIPIGAMAGFYGGKVDMVTYRLIEIWESMPTFFMLLMIVAFLQSKSIFLVIIVIGLFGWTSFSRFIRGEFFRQKQLPYVEACHAQGFSNRYIMFSHLLPNAIPPLLTLVPFAVMGAITSEAGLSFLGLGEEGSSSWGVLMDEGRNAFPAESYLLWPPAILLTILLVSIALVGDALRDALDPKLH</sequence>
<evidence type="ECO:0000256" key="1">
    <source>
        <dbReference type="ARBA" id="ARBA00004429"/>
    </source>
</evidence>
<dbReference type="PROSITE" id="PS50928">
    <property type="entry name" value="ABC_TM1"/>
    <property type="match status" value="1"/>
</dbReference>
<dbReference type="KEGG" id="pnl:PNK_2301"/>
<keyword evidence="15" id="KW-1185">Reference proteome</keyword>
<dbReference type="PATRIC" id="fig|389348.3.peg.2583"/>
<evidence type="ECO:0000256" key="4">
    <source>
        <dbReference type="ARBA" id="ARBA00022519"/>
    </source>
</evidence>
<evidence type="ECO:0000259" key="13">
    <source>
        <dbReference type="PROSITE" id="PS50928"/>
    </source>
</evidence>
<name>A0A0U5K6V3_9BACT</name>
<dbReference type="Pfam" id="PF00528">
    <property type="entry name" value="BPD_transp_1"/>
    <property type="match status" value="1"/>
</dbReference>
<keyword evidence="8 12" id="KW-1133">Transmembrane helix</keyword>
<feature type="transmembrane region" description="Helical" evidence="12">
    <location>
        <begin position="408"/>
        <end position="426"/>
    </location>
</feature>
<dbReference type="STRING" id="389348.PNK_2301"/>
<dbReference type="InterPro" id="IPR035906">
    <property type="entry name" value="MetI-like_sf"/>
</dbReference>
<keyword evidence="5 12" id="KW-0812">Transmembrane</keyword>
<keyword evidence="7" id="KW-0653">Protein transport</keyword>
<dbReference type="InterPro" id="IPR000515">
    <property type="entry name" value="MetI-like"/>
</dbReference>
<evidence type="ECO:0000256" key="5">
    <source>
        <dbReference type="ARBA" id="ARBA00022692"/>
    </source>
</evidence>
<gene>
    <name evidence="14" type="primary">oppc3</name>
    <name evidence="14" type="ORF">PNK_2301</name>
</gene>
<feature type="transmembrane region" description="Helical" evidence="12">
    <location>
        <begin position="21"/>
        <end position="43"/>
    </location>
</feature>
<organism evidence="14 15">
    <name type="scientific">Candidatus Protochlamydia naegleriophila</name>
    <dbReference type="NCBI Taxonomy" id="389348"/>
    <lineage>
        <taxon>Bacteria</taxon>
        <taxon>Pseudomonadati</taxon>
        <taxon>Chlamydiota</taxon>
        <taxon>Chlamydiia</taxon>
        <taxon>Parachlamydiales</taxon>
        <taxon>Parachlamydiaceae</taxon>
        <taxon>Candidatus Protochlamydia</taxon>
    </lineage>
</organism>
<feature type="transmembrane region" description="Helical" evidence="12">
    <location>
        <begin position="432"/>
        <end position="451"/>
    </location>
</feature>